<proteinExistence type="predicted"/>
<comment type="caution">
    <text evidence="1">The sequence shown here is derived from an EMBL/GenBank/DDBJ whole genome shotgun (WGS) entry which is preliminary data.</text>
</comment>
<reference evidence="1" key="1">
    <citation type="journal article" date="2023" name="G3 (Bethesda)">
        <title>A reference genome for the long-term kleptoplast-retaining sea slug Elysia crispata morphotype clarki.</title>
        <authorList>
            <person name="Eastman K.E."/>
            <person name="Pendleton A.L."/>
            <person name="Shaikh M.A."/>
            <person name="Suttiyut T."/>
            <person name="Ogas R."/>
            <person name="Tomko P."/>
            <person name="Gavelis G."/>
            <person name="Widhalm J.R."/>
            <person name="Wisecaver J.H."/>
        </authorList>
    </citation>
    <scope>NUCLEOTIDE SEQUENCE</scope>
    <source>
        <strain evidence="1">ECLA1</strain>
    </source>
</reference>
<evidence type="ECO:0000313" key="2">
    <source>
        <dbReference type="Proteomes" id="UP001283361"/>
    </source>
</evidence>
<dbReference type="AlphaFoldDB" id="A0AAE1DN64"/>
<accession>A0AAE1DN64</accession>
<dbReference type="EMBL" id="JAWDGP010003252">
    <property type="protein sequence ID" value="KAK3776025.1"/>
    <property type="molecule type" value="Genomic_DNA"/>
</dbReference>
<dbReference type="Proteomes" id="UP001283361">
    <property type="component" value="Unassembled WGS sequence"/>
</dbReference>
<gene>
    <name evidence="1" type="ORF">RRG08_044409</name>
</gene>
<evidence type="ECO:0000313" key="1">
    <source>
        <dbReference type="EMBL" id="KAK3776025.1"/>
    </source>
</evidence>
<organism evidence="1 2">
    <name type="scientific">Elysia crispata</name>
    <name type="common">lettuce slug</name>
    <dbReference type="NCBI Taxonomy" id="231223"/>
    <lineage>
        <taxon>Eukaryota</taxon>
        <taxon>Metazoa</taxon>
        <taxon>Spiralia</taxon>
        <taxon>Lophotrochozoa</taxon>
        <taxon>Mollusca</taxon>
        <taxon>Gastropoda</taxon>
        <taxon>Heterobranchia</taxon>
        <taxon>Euthyneura</taxon>
        <taxon>Panpulmonata</taxon>
        <taxon>Sacoglossa</taxon>
        <taxon>Placobranchoidea</taxon>
        <taxon>Plakobranchidae</taxon>
        <taxon>Elysia</taxon>
    </lineage>
</organism>
<sequence length="113" mass="12639">MFLVVKPIHLTESTPSRSPPGPPCIRSPWTADHQRWSGQGVITTRDICLELCALTDEIRLKRSVYFSNIFMDTKEGEGKKQTRLATRVSIAIDIAGLTEKSNFVLPSLRTGRP</sequence>
<keyword evidence="2" id="KW-1185">Reference proteome</keyword>
<name>A0AAE1DN64_9GAST</name>
<protein>
    <submittedName>
        <fullName evidence="1">Uncharacterized protein</fullName>
    </submittedName>
</protein>